<reference evidence="2 3" key="1">
    <citation type="submission" date="2024-02" db="EMBL/GenBank/DDBJ databases">
        <title>De novo assembly and annotation of 12 fungi associated with fruit tree decline syndrome in Ontario, Canada.</title>
        <authorList>
            <person name="Sulman M."/>
            <person name="Ellouze W."/>
            <person name="Ilyukhin E."/>
        </authorList>
    </citation>
    <scope>NUCLEOTIDE SEQUENCE [LARGE SCALE GENOMIC DNA]</scope>
    <source>
        <strain evidence="2 3">M11/M66-122</strain>
    </source>
</reference>
<sequence>MITGIHHINLVVPPGTLGAAAAFYGGTLGLTARPVPAAQVGTIAWFDVGAATTTTSQQQVHVAFGDPEDFAYRSRRHPCFRVASGDDLLALRRRIHAHWERGGEGAPLDADPPGAESSGAKGVEYPERFFARDYAGNRL</sequence>
<dbReference type="Gene3D" id="3.10.180.10">
    <property type="entry name" value="2,3-Dihydroxybiphenyl 1,2-Dioxygenase, domain 1"/>
    <property type="match status" value="1"/>
</dbReference>
<protein>
    <recommendedName>
        <fullName evidence="4">Glyoxalase family protein</fullName>
    </recommendedName>
</protein>
<evidence type="ECO:0008006" key="4">
    <source>
        <dbReference type="Google" id="ProtNLM"/>
    </source>
</evidence>
<evidence type="ECO:0000313" key="2">
    <source>
        <dbReference type="EMBL" id="KAK7756846.1"/>
    </source>
</evidence>
<comment type="caution">
    <text evidence="2">The sequence shown here is derived from an EMBL/GenBank/DDBJ whole genome shotgun (WGS) entry which is preliminary data.</text>
</comment>
<evidence type="ECO:0000256" key="1">
    <source>
        <dbReference type="SAM" id="MobiDB-lite"/>
    </source>
</evidence>
<gene>
    <name evidence="2" type="ORF">SLS62_001291</name>
</gene>
<organism evidence="2 3">
    <name type="scientific">Diatrype stigma</name>
    <dbReference type="NCBI Taxonomy" id="117547"/>
    <lineage>
        <taxon>Eukaryota</taxon>
        <taxon>Fungi</taxon>
        <taxon>Dikarya</taxon>
        <taxon>Ascomycota</taxon>
        <taxon>Pezizomycotina</taxon>
        <taxon>Sordariomycetes</taxon>
        <taxon>Xylariomycetidae</taxon>
        <taxon>Xylariales</taxon>
        <taxon>Diatrypaceae</taxon>
        <taxon>Diatrype</taxon>
    </lineage>
</organism>
<dbReference type="EMBL" id="JAKJXP020000005">
    <property type="protein sequence ID" value="KAK7756846.1"/>
    <property type="molecule type" value="Genomic_DNA"/>
</dbReference>
<feature type="region of interest" description="Disordered" evidence="1">
    <location>
        <begin position="101"/>
        <end position="122"/>
    </location>
</feature>
<evidence type="ECO:0000313" key="3">
    <source>
        <dbReference type="Proteomes" id="UP001320420"/>
    </source>
</evidence>
<accession>A0AAN9YTV5</accession>
<dbReference type="PANTHER" id="PTHR39175">
    <property type="entry name" value="FAMILY PROTEIN, PUTATIVE (AFU_ORTHOLOGUE AFUA_3G15060)-RELATED"/>
    <property type="match status" value="1"/>
</dbReference>
<keyword evidence="3" id="KW-1185">Reference proteome</keyword>
<dbReference type="SUPFAM" id="SSF54593">
    <property type="entry name" value="Glyoxalase/Bleomycin resistance protein/Dihydroxybiphenyl dioxygenase"/>
    <property type="match status" value="1"/>
</dbReference>
<proteinExistence type="predicted"/>
<name>A0AAN9YTV5_9PEZI</name>
<dbReference type="Proteomes" id="UP001320420">
    <property type="component" value="Unassembled WGS sequence"/>
</dbReference>
<dbReference type="InterPro" id="IPR029068">
    <property type="entry name" value="Glyas_Bleomycin-R_OHBP_Dase"/>
</dbReference>
<dbReference type="PANTHER" id="PTHR39175:SF1">
    <property type="entry name" value="FAMILY PROTEIN, PUTATIVE (AFU_ORTHOLOGUE AFUA_3G15060)-RELATED"/>
    <property type="match status" value="1"/>
</dbReference>
<dbReference type="AlphaFoldDB" id="A0AAN9YTV5"/>